<protein>
    <submittedName>
        <fullName evidence="1">Uncharacterized protein</fullName>
    </submittedName>
</protein>
<name>A0A7W9LXY6_9ACTN</name>
<evidence type="ECO:0000313" key="2">
    <source>
        <dbReference type="Proteomes" id="UP000590647"/>
    </source>
</evidence>
<keyword evidence="2" id="KW-1185">Reference proteome</keyword>
<accession>A0A7W9LXY6</accession>
<comment type="caution">
    <text evidence="1">The sequence shown here is derived from an EMBL/GenBank/DDBJ whole genome shotgun (WGS) entry which is preliminary data.</text>
</comment>
<dbReference type="Proteomes" id="UP000590647">
    <property type="component" value="Unassembled WGS sequence"/>
</dbReference>
<organism evidence="1 2">
    <name type="scientific">Streptomyces caelestis</name>
    <dbReference type="NCBI Taxonomy" id="36816"/>
    <lineage>
        <taxon>Bacteria</taxon>
        <taxon>Bacillati</taxon>
        <taxon>Actinomycetota</taxon>
        <taxon>Actinomycetes</taxon>
        <taxon>Kitasatosporales</taxon>
        <taxon>Streptomycetaceae</taxon>
        <taxon>Streptomyces</taxon>
    </lineage>
</organism>
<dbReference type="EMBL" id="JACHNE010000001">
    <property type="protein sequence ID" value="MBB5800067.1"/>
    <property type="molecule type" value="Genomic_DNA"/>
</dbReference>
<dbReference type="RefSeq" id="WP_184992825.1">
    <property type="nucleotide sequence ID" value="NZ_JACHNE010000001.1"/>
</dbReference>
<gene>
    <name evidence="1" type="ORF">HDA41_008031</name>
</gene>
<dbReference type="AlphaFoldDB" id="A0A7W9LXY6"/>
<proteinExistence type="predicted"/>
<reference evidence="1 2" key="1">
    <citation type="submission" date="2020-08" db="EMBL/GenBank/DDBJ databases">
        <title>Sequencing the genomes of 1000 actinobacteria strains.</title>
        <authorList>
            <person name="Klenk H.-P."/>
        </authorList>
    </citation>
    <scope>NUCLEOTIDE SEQUENCE [LARGE SCALE GENOMIC DNA]</scope>
    <source>
        <strain evidence="1 2">DSM 40084</strain>
    </source>
</reference>
<evidence type="ECO:0000313" key="1">
    <source>
        <dbReference type="EMBL" id="MBB5800067.1"/>
    </source>
</evidence>
<sequence>MAVVWALGARLGYRRLRAGIRVDLRSLLRRRSRPRVVPAQAAWAMVCALLITQTPWTERTVPQALFWAGPLLTVATMRFDRGKDG</sequence>